<reference evidence="3 4" key="1">
    <citation type="submission" date="2018-03" db="EMBL/GenBank/DDBJ databases">
        <title>Draft genome sequence of Rohu Carp (Labeo rohita).</title>
        <authorList>
            <person name="Das P."/>
            <person name="Kushwaha B."/>
            <person name="Joshi C.G."/>
            <person name="Kumar D."/>
            <person name="Nagpure N.S."/>
            <person name="Sahoo L."/>
            <person name="Das S.P."/>
            <person name="Bit A."/>
            <person name="Patnaik S."/>
            <person name="Meher P.K."/>
            <person name="Jayasankar P."/>
            <person name="Koringa P.G."/>
            <person name="Patel N.V."/>
            <person name="Hinsu A.T."/>
            <person name="Kumar R."/>
            <person name="Pandey M."/>
            <person name="Agarwal S."/>
            <person name="Srivastava S."/>
            <person name="Singh M."/>
            <person name="Iquebal M.A."/>
            <person name="Jaiswal S."/>
            <person name="Angadi U.B."/>
            <person name="Kumar N."/>
            <person name="Raza M."/>
            <person name="Shah T.M."/>
            <person name="Rai A."/>
            <person name="Jena J.K."/>
        </authorList>
    </citation>
    <scope>NUCLEOTIDE SEQUENCE [LARGE SCALE GENOMIC DNA]</scope>
    <source>
        <strain evidence="3">DASCIFA01</strain>
        <tissue evidence="3">Testis</tissue>
    </source>
</reference>
<dbReference type="AlphaFoldDB" id="A0A498MAH1"/>
<dbReference type="Proteomes" id="UP000290572">
    <property type="component" value="Unassembled WGS sequence"/>
</dbReference>
<dbReference type="PANTHER" id="PTHR35440:SF1">
    <property type="entry name" value="TESTIS-EXPRESSED PROTEIN 36"/>
    <property type="match status" value="1"/>
</dbReference>
<sequence length="882" mass="95642">MSEGGKRCFNKKNKSGNWTGQTRDLCTSTGLMLAHGVPQPLTQAEERYPKIFVNPEKKTMGREYPLSAHDNRTALQKTIAVYDQGFGRKKCLDEHRQHNSHFYLCHYDDDTSSPVSTASESDRELVILTDLKQLRLPATSLPLAGHVTCQHQTGSCHQPLTALYACVNQGCSASEKKRDKAQYKTLIVFAALENIMEDQGVQIIIEDDNKQLPIGRSQSWDTLGGNEGHWERGDSVYEQQARMAGRRNSLSYGADAGGGWYEPPPGVRPPDLDLKREQDSYQESLYNQGYLDRPDPRNIRKSSVPELNSHYDRPPMAHRGSLPPHDYYQQDSGMPLRPSEGFYRGEQPHSLNRSSSHYGMMAGPRQLWEQSSGGRPGSAAPTPGMPPPPPPTAHDMGRIYREPSLPGPPPATPGTKMMQDGQRIPSRAPSPARYMMEPSSPRYGAEPPASLTSHSVYSDVNGRPIDPHQPTATCLVVEPVAHGMDGTARAPPTAPAPVNTPSVATIPAPLPQLSAQPLPAPPPPTVPQTPVAPVDPKKNADPEFLALLQKEGLSESTITSLLQQGFDSTAMLAVMEENDVRSVAPNLGQARVLSRVVLGCKRPPEILPATPLHPSAPVRGRSNSFSHRSDIYVHQPPPLTPGLESQYMQPPSTPMHTISPRMGEGYSRRPSSAPSQQLLEASGYPVARSAGAYSGAVVPVQHRPLSGYNPHAGLPMPPMTAMSQQVAIPSHLPGIPPQMAALPASIHAMPQPLPAVPQPMTMPTLAPQQAPKAYTTNYTVPMELMKRDRSLATMSPMSSPHVSPQVMRKAGASSDGTLVPIGGAVPGQNMSLANQKLSRRTGPPVIVSTMASPDTSKSKPSSITFFMFSFLPLLHPLQCFSS</sequence>
<keyword evidence="3" id="KW-0540">Nuclease</keyword>
<dbReference type="Pfam" id="PF15115">
    <property type="entry name" value="HDNR"/>
    <property type="match status" value="1"/>
</dbReference>
<dbReference type="EMBL" id="QBIY01012726">
    <property type="protein sequence ID" value="RXN18078.1"/>
    <property type="molecule type" value="Genomic_DNA"/>
</dbReference>
<feature type="compositionally biased region" description="Polar residues" evidence="1">
    <location>
        <begin position="669"/>
        <end position="678"/>
    </location>
</feature>
<feature type="compositionally biased region" description="Polar residues" evidence="1">
    <location>
        <begin position="647"/>
        <end position="656"/>
    </location>
</feature>
<dbReference type="STRING" id="84645.A0A498MAH1"/>
<keyword evidence="4" id="KW-1185">Reference proteome</keyword>
<protein>
    <submittedName>
        <fullName evidence="3">RNA exonuclease pqe-1 isoform X1</fullName>
    </submittedName>
</protein>
<keyword evidence="3" id="KW-0378">Hydrolase</keyword>
<feature type="compositionally biased region" description="Pro residues" evidence="1">
    <location>
        <begin position="383"/>
        <end position="392"/>
    </location>
</feature>
<proteinExistence type="predicted"/>
<evidence type="ECO:0000256" key="1">
    <source>
        <dbReference type="SAM" id="MobiDB-lite"/>
    </source>
</evidence>
<dbReference type="GO" id="GO:0004527">
    <property type="term" value="F:exonuclease activity"/>
    <property type="evidence" value="ECO:0007669"/>
    <property type="project" value="UniProtKB-KW"/>
</dbReference>
<evidence type="ECO:0000313" key="3">
    <source>
        <dbReference type="EMBL" id="RXN18078.1"/>
    </source>
</evidence>
<gene>
    <name evidence="3" type="ORF">ROHU_007854</name>
</gene>
<feature type="region of interest" description="Disordered" evidence="1">
    <location>
        <begin position="647"/>
        <end position="678"/>
    </location>
</feature>
<dbReference type="InterPro" id="IPR029369">
    <property type="entry name" value="HDNR"/>
</dbReference>
<feature type="region of interest" description="Disordered" evidence="1">
    <location>
        <begin position="286"/>
        <end position="449"/>
    </location>
</feature>
<dbReference type="PANTHER" id="PTHR35440">
    <property type="entry name" value="TESTIS-EXPRESSED PROTEIN 36"/>
    <property type="match status" value="1"/>
</dbReference>
<keyword evidence="3" id="KW-0269">Exonuclease</keyword>
<evidence type="ECO:0000259" key="2">
    <source>
        <dbReference type="Pfam" id="PF15115"/>
    </source>
</evidence>
<accession>A0A498MAH1</accession>
<feature type="domain" description="Domain of unknown function with conserved HDNR motif" evidence="2">
    <location>
        <begin position="4"/>
        <end position="120"/>
    </location>
</feature>
<comment type="caution">
    <text evidence="3">The sequence shown here is derived from an EMBL/GenBank/DDBJ whole genome shotgun (WGS) entry which is preliminary data.</text>
</comment>
<evidence type="ECO:0000313" key="4">
    <source>
        <dbReference type="Proteomes" id="UP000290572"/>
    </source>
</evidence>
<organism evidence="3 4">
    <name type="scientific">Labeo rohita</name>
    <name type="common">Indian major carp</name>
    <name type="synonym">Cyprinus rohita</name>
    <dbReference type="NCBI Taxonomy" id="84645"/>
    <lineage>
        <taxon>Eukaryota</taxon>
        <taxon>Metazoa</taxon>
        <taxon>Chordata</taxon>
        <taxon>Craniata</taxon>
        <taxon>Vertebrata</taxon>
        <taxon>Euteleostomi</taxon>
        <taxon>Actinopterygii</taxon>
        <taxon>Neopterygii</taxon>
        <taxon>Teleostei</taxon>
        <taxon>Ostariophysi</taxon>
        <taxon>Cypriniformes</taxon>
        <taxon>Cyprinidae</taxon>
        <taxon>Labeoninae</taxon>
        <taxon>Labeonini</taxon>
        <taxon>Labeo</taxon>
    </lineage>
</organism>
<name>A0A498MAH1_LABRO</name>